<reference evidence="23 24" key="1">
    <citation type="submission" date="2019-03" db="EMBL/GenBank/DDBJ databases">
        <title>Genomic Encyclopedia of Type Strains, Phase IV (KMG-IV): sequencing the most valuable type-strain genomes for metagenomic binning, comparative biology and taxonomic classification.</title>
        <authorList>
            <person name="Goeker M."/>
        </authorList>
    </citation>
    <scope>NUCLEOTIDE SEQUENCE [LARGE SCALE GENOMIC DNA]</scope>
    <source>
        <strain evidence="23 24">DSM 25903</strain>
    </source>
</reference>
<keyword evidence="18" id="KW-0511">Multifunctional enzyme</keyword>
<dbReference type="Gene3D" id="3.30.1490.70">
    <property type="match status" value="1"/>
</dbReference>
<keyword evidence="14" id="KW-0238">DNA-binding</keyword>
<dbReference type="PROSITE" id="PS50160">
    <property type="entry name" value="DNA_LIGASE_A3"/>
    <property type="match status" value="1"/>
</dbReference>
<evidence type="ECO:0000256" key="20">
    <source>
        <dbReference type="ARBA" id="ARBA00034003"/>
    </source>
</evidence>
<evidence type="ECO:0000256" key="6">
    <source>
        <dbReference type="ARBA" id="ARBA00022722"/>
    </source>
</evidence>
<keyword evidence="3 23" id="KW-0436">Ligase</keyword>
<evidence type="ECO:0000256" key="21">
    <source>
        <dbReference type="SAM" id="MobiDB-lite"/>
    </source>
</evidence>
<keyword evidence="6" id="KW-0540">Nuclease</keyword>
<keyword evidence="17" id="KW-0464">Manganese</keyword>
<keyword evidence="7" id="KW-0479">Metal-binding</keyword>
<evidence type="ECO:0000313" key="24">
    <source>
        <dbReference type="Proteomes" id="UP000295122"/>
    </source>
</evidence>
<dbReference type="Gene3D" id="2.40.50.140">
    <property type="entry name" value="Nucleic acid-binding proteins"/>
    <property type="match status" value="1"/>
</dbReference>
<dbReference type="GO" id="GO:0006281">
    <property type="term" value="P:DNA repair"/>
    <property type="evidence" value="ECO:0007669"/>
    <property type="project" value="UniProtKB-KW"/>
</dbReference>
<proteinExistence type="predicted"/>
<feature type="region of interest" description="Disordered" evidence="21">
    <location>
        <begin position="1"/>
        <end position="39"/>
    </location>
</feature>
<dbReference type="NCBIfam" id="TIGR02778">
    <property type="entry name" value="ligD_pol"/>
    <property type="match status" value="1"/>
</dbReference>
<evidence type="ECO:0000313" key="23">
    <source>
        <dbReference type="EMBL" id="TDR85315.1"/>
    </source>
</evidence>
<dbReference type="GO" id="GO:0004527">
    <property type="term" value="F:exonuclease activity"/>
    <property type="evidence" value="ECO:0007669"/>
    <property type="project" value="UniProtKB-KW"/>
</dbReference>
<dbReference type="InterPro" id="IPR052171">
    <property type="entry name" value="NHEJ_LigD"/>
</dbReference>
<dbReference type="Proteomes" id="UP000295122">
    <property type="component" value="Unassembled WGS sequence"/>
</dbReference>
<dbReference type="CDD" id="cd07971">
    <property type="entry name" value="OBF_DNA_ligase_LigD"/>
    <property type="match status" value="1"/>
</dbReference>
<dbReference type="InterPro" id="IPR014144">
    <property type="entry name" value="LigD_PE_domain"/>
</dbReference>
<sequence length="876" mass="96691">MARLGKRSGTEGSGEADLSPYRRKRDFTKTDEPSGDAGVQRSESLRFVIQKHAASHLHFDLRLEYHGAFKSWAVPKGPSLDRRDRRLAMEVEDHPLEYGDFEGTIPKGQYGGGTVMLWDRGYWAPEQGFEDISRSLAKGELKFVMEGERMHGSWVLVRTRRDQRGRASWILIKHRDEGATDAADPPSDEDRSVASGRTMSEIAAGKSADVTPFMTGRGAPRAAVWQSHRGDKTEAKTEATARSAKPAAGISLPSFIEPQLARSGASPPSGLQWGHEIKFDGYRMQLRVENRRATLKTRKGLDWSDRYPEILEAGARLPEGIYDGEVVALDETGAPDFSALQAALAGKRTLDLVYFAFDLLFDGGEDLRSLPLTDRKDRLRERLRSASAGLRFVEHFVEAGDAVLMSACRMHLEGIVSKRLDAPYRSGRGETWTKSKCRAGHEVVIGGYTTTAGKFRSLIAGVNREGRLVEVGRIGTGFGQKKVAHILPKLKALATDKSPFGGKRIRSKTGEVHWVRPELVAEIEYEGFSADGLLRQAAFKALREDKPAEDVQAVEPAPKTTEPKLPSNPVRATARRGGSAAVLGVTISNAGKALWPDDGSGEPVTKLDLARYYEAVGGRLIDHIRGRPCSMIRFPDGIEGKERFFQRHVGRGQSNLMTSVTVFGDRKPYVQFDRVEALVAAAQAGALELHPWNCEPFDPETPGRLVFDLDPAPDVPFEQVIVAARDIRDLLEALGLVGFCKTTGGKGLHVVTPVDGQGVDWPTAKAFARNVCKAMASDHPDRFLINMAKAKRVGRIFLDYLRNDRMATAVAPYSPRGRPGAPVSMPVRWNQVRKGLDPSKYTIRTVPELIRKADPWHDYGDSKRPLRQVVERLAKA</sequence>
<evidence type="ECO:0000256" key="17">
    <source>
        <dbReference type="ARBA" id="ARBA00023211"/>
    </source>
</evidence>
<comment type="catalytic activity">
    <reaction evidence="20">
        <text>ATP + (deoxyribonucleotide)n-3'-hydroxyl + 5'-phospho-(deoxyribonucleotide)m = (deoxyribonucleotide)n+m + AMP + diphosphate.</text>
        <dbReference type="EC" id="6.5.1.1"/>
    </reaction>
</comment>
<dbReference type="PANTHER" id="PTHR42705:SF2">
    <property type="entry name" value="BIFUNCTIONAL NON-HOMOLOGOUS END JOINING PROTEIN LIGD"/>
    <property type="match status" value="1"/>
</dbReference>
<dbReference type="Gene3D" id="3.90.920.10">
    <property type="entry name" value="DNA primase, PRIM domain"/>
    <property type="match status" value="1"/>
</dbReference>
<dbReference type="PANTHER" id="PTHR42705">
    <property type="entry name" value="BIFUNCTIONAL NON-HOMOLOGOUS END JOINING PROTEIN LIGD"/>
    <property type="match status" value="1"/>
</dbReference>
<dbReference type="EMBL" id="SNZR01000018">
    <property type="protein sequence ID" value="TDR85315.1"/>
    <property type="molecule type" value="Genomic_DNA"/>
</dbReference>
<dbReference type="Pfam" id="PF04679">
    <property type="entry name" value="DNA_ligase_A_C"/>
    <property type="match status" value="1"/>
</dbReference>
<dbReference type="GO" id="GO:0003910">
    <property type="term" value="F:DNA ligase (ATP) activity"/>
    <property type="evidence" value="ECO:0007669"/>
    <property type="project" value="UniProtKB-EC"/>
</dbReference>
<dbReference type="GO" id="GO:0003677">
    <property type="term" value="F:DNA binding"/>
    <property type="evidence" value="ECO:0007669"/>
    <property type="project" value="UniProtKB-KW"/>
</dbReference>
<evidence type="ECO:0000256" key="16">
    <source>
        <dbReference type="ARBA" id="ARBA00023204"/>
    </source>
</evidence>
<dbReference type="InterPro" id="IPR014143">
    <property type="entry name" value="NHEJ_ligase_prk"/>
</dbReference>
<evidence type="ECO:0000256" key="12">
    <source>
        <dbReference type="ARBA" id="ARBA00022840"/>
    </source>
</evidence>
<protein>
    <recommendedName>
        <fullName evidence="2">DNA ligase (ATP)</fullName>
        <ecNumber evidence="2">6.5.1.1</ecNumber>
    </recommendedName>
    <alternativeName>
        <fullName evidence="19">NHEJ DNA polymerase</fullName>
    </alternativeName>
</protein>
<keyword evidence="24" id="KW-1185">Reference proteome</keyword>
<evidence type="ECO:0000256" key="8">
    <source>
        <dbReference type="ARBA" id="ARBA00022741"/>
    </source>
</evidence>
<dbReference type="Gene3D" id="3.30.470.30">
    <property type="entry name" value="DNA ligase/mRNA capping enzyme"/>
    <property type="match status" value="1"/>
</dbReference>
<dbReference type="InterPro" id="IPR012309">
    <property type="entry name" value="DNA_ligase_ATP-dep_C"/>
</dbReference>
<name>A0A4R7BM25_9HYPH</name>
<dbReference type="GO" id="GO:0046872">
    <property type="term" value="F:metal ion binding"/>
    <property type="evidence" value="ECO:0007669"/>
    <property type="project" value="UniProtKB-KW"/>
</dbReference>
<keyword evidence="16" id="KW-0234">DNA repair</keyword>
<gene>
    <name evidence="23" type="ORF">EV668_4870</name>
</gene>
<keyword evidence="10" id="KW-0378">Hydrolase</keyword>
<evidence type="ECO:0000256" key="7">
    <source>
        <dbReference type="ARBA" id="ARBA00022723"/>
    </source>
</evidence>
<dbReference type="CDD" id="cd07906">
    <property type="entry name" value="Adenylation_DNA_ligase_LigD_LigC"/>
    <property type="match status" value="1"/>
</dbReference>
<keyword evidence="13" id="KW-0239">DNA-directed DNA polymerase</keyword>
<organism evidence="23 24">
    <name type="scientific">Enterovirga rhinocerotis</name>
    <dbReference type="NCBI Taxonomy" id="1339210"/>
    <lineage>
        <taxon>Bacteria</taxon>
        <taxon>Pseudomonadati</taxon>
        <taxon>Pseudomonadota</taxon>
        <taxon>Alphaproteobacteria</taxon>
        <taxon>Hyphomicrobiales</taxon>
        <taxon>Methylobacteriaceae</taxon>
        <taxon>Enterovirga</taxon>
    </lineage>
</organism>
<evidence type="ECO:0000256" key="10">
    <source>
        <dbReference type="ARBA" id="ARBA00022801"/>
    </source>
</evidence>
<dbReference type="NCBIfam" id="NF004628">
    <property type="entry name" value="PRK05972.1"/>
    <property type="match status" value="1"/>
</dbReference>
<dbReference type="SUPFAM" id="SSF56091">
    <property type="entry name" value="DNA ligase/mRNA capping enzyme, catalytic domain"/>
    <property type="match status" value="1"/>
</dbReference>
<dbReference type="NCBIfam" id="TIGR02777">
    <property type="entry name" value="LigD_PE_dom"/>
    <property type="match status" value="1"/>
</dbReference>
<dbReference type="InterPro" id="IPR014145">
    <property type="entry name" value="LigD_pol_dom"/>
</dbReference>
<feature type="region of interest" description="Disordered" evidence="21">
    <location>
        <begin position="221"/>
        <end position="246"/>
    </location>
</feature>
<evidence type="ECO:0000256" key="4">
    <source>
        <dbReference type="ARBA" id="ARBA00022679"/>
    </source>
</evidence>
<evidence type="ECO:0000256" key="18">
    <source>
        <dbReference type="ARBA" id="ARBA00023268"/>
    </source>
</evidence>
<keyword evidence="4" id="KW-0808">Transferase</keyword>
<keyword evidence="15" id="KW-0233">DNA recombination</keyword>
<dbReference type="GO" id="GO:0006310">
    <property type="term" value="P:DNA recombination"/>
    <property type="evidence" value="ECO:0007669"/>
    <property type="project" value="UniProtKB-KW"/>
</dbReference>
<keyword evidence="5" id="KW-0548">Nucleotidyltransferase</keyword>
<dbReference type="EC" id="6.5.1.1" evidence="2"/>
<dbReference type="GO" id="GO:0005524">
    <property type="term" value="F:ATP binding"/>
    <property type="evidence" value="ECO:0007669"/>
    <property type="project" value="UniProtKB-KW"/>
</dbReference>
<evidence type="ECO:0000256" key="15">
    <source>
        <dbReference type="ARBA" id="ARBA00023172"/>
    </source>
</evidence>
<evidence type="ECO:0000256" key="1">
    <source>
        <dbReference type="ARBA" id="ARBA00001936"/>
    </source>
</evidence>
<accession>A0A4R7BM25</accession>
<dbReference type="NCBIfam" id="TIGR02776">
    <property type="entry name" value="NHEJ_ligase_prk"/>
    <property type="match status" value="1"/>
</dbReference>
<dbReference type="SUPFAM" id="SSF50249">
    <property type="entry name" value="Nucleic acid-binding proteins"/>
    <property type="match status" value="1"/>
</dbReference>
<dbReference type="InterPro" id="IPR012340">
    <property type="entry name" value="NA-bd_OB-fold"/>
</dbReference>
<feature type="domain" description="ATP-dependent DNA ligase family profile" evidence="22">
    <location>
        <begin position="345"/>
        <end position="436"/>
    </location>
</feature>
<dbReference type="InterPro" id="IPR014146">
    <property type="entry name" value="LigD_ligase_dom"/>
</dbReference>
<comment type="cofactor">
    <cofactor evidence="1">
        <name>Mn(2+)</name>
        <dbReference type="ChEBI" id="CHEBI:29035"/>
    </cofactor>
</comment>
<evidence type="ECO:0000256" key="11">
    <source>
        <dbReference type="ARBA" id="ARBA00022839"/>
    </source>
</evidence>
<dbReference type="Pfam" id="PF01068">
    <property type="entry name" value="DNA_ligase_A_M"/>
    <property type="match status" value="1"/>
</dbReference>
<keyword evidence="9" id="KW-0227">DNA damage</keyword>
<evidence type="ECO:0000256" key="5">
    <source>
        <dbReference type="ARBA" id="ARBA00022695"/>
    </source>
</evidence>
<feature type="region of interest" description="Disordered" evidence="21">
    <location>
        <begin position="547"/>
        <end position="572"/>
    </location>
</feature>
<dbReference type="NCBIfam" id="TIGR02779">
    <property type="entry name" value="NHEJ_ligase_lig"/>
    <property type="match status" value="1"/>
</dbReference>
<evidence type="ECO:0000256" key="2">
    <source>
        <dbReference type="ARBA" id="ARBA00012727"/>
    </source>
</evidence>
<comment type="caution">
    <text evidence="23">The sequence shown here is derived from an EMBL/GenBank/DDBJ whole genome shotgun (WGS) entry which is preliminary data.</text>
</comment>
<evidence type="ECO:0000256" key="19">
    <source>
        <dbReference type="ARBA" id="ARBA00029943"/>
    </source>
</evidence>
<dbReference type="Pfam" id="PF21686">
    <property type="entry name" value="LigD_Prim-Pol"/>
    <property type="match status" value="1"/>
</dbReference>
<evidence type="ECO:0000256" key="14">
    <source>
        <dbReference type="ARBA" id="ARBA00023125"/>
    </source>
</evidence>
<dbReference type="RefSeq" id="WP_133775030.1">
    <property type="nucleotide sequence ID" value="NZ_SNZR01000018.1"/>
</dbReference>
<evidence type="ECO:0000259" key="22">
    <source>
        <dbReference type="PROSITE" id="PS50160"/>
    </source>
</evidence>
<keyword evidence="11" id="KW-0269">Exonuclease</keyword>
<evidence type="ECO:0000256" key="3">
    <source>
        <dbReference type="ARBA" id="ARBA00022598"/>
    </source>
</evidence>
<dbReference type="InterPro" id="IPR012310">
    <property type="entry name" value="DNA_ligase_ATP-dep_cent"/>
</dbReference>
<dbReference type="AlphaFoldDB" id="A0A4R7BM25"/>
<feature type="compositionally biased region" description="Basic and acidic residues" evidence="21">
    <location>
        <begin position="228"/>
        <end position="239"/>
    </location>
</feature>
<keyword evidence="12" id="KW-0067">ATP-binding</keyword>
<dbReference type="GO" id="GO:0003887">
    <property type="term" value="F:DNA-directed DNA polymerase activity"/>
    <property type="evidence" value="ECO:0007669"/>
    <property type="project" value="UniProtKB-KW"/>
</dbReference>
<dbReference type="OrthoDB" id="9802472at2"/>
<dbReference type="Pfam" id="PF13298">
    <property type="entry name" value="LigD_N"/>
    <property type="match status" value="1"/>
</dbReference>
<evidence type="ECO:0000256" key="9">
    <source>
        <dbReference type="ARBA" id="ARBA00022763"/>
    </source>
</evidence>
<evidence type="ECO:0000256" key="13">
    <source>
        <dbReference type="ARBA" id="ARBA00022932"/>
    </source>
</evidence>
<keyword evidence="8" id="KW-0547">Nucleotide-binding</keyword>